<dbReference type="Proteomes" id="UP000607653">
    <property type="component" value="Unassembled WGS sequence"/>
</dbReference>
<protein>
    <submittedName>
        <fullName evidence="1">Uncharacterized protein</fullName>
    </submittedName>
</protein>
<organism evidence="1 2">
    <name type="scientific">Nelumbo nucifera</name>
    <name type="common">Sacred lotus</name>
    <dbReference type="NCBI Taxonomy" id="4432"/>
    <lineage>
        <taxon>Eukaryota</taxon>
        <taxon>Viridiplantae</taxon>
        <taxon>Streptophyta</taxon>
        <taxon>Embryophyta</taxon>
        <taxon>Tracheophyta</taxon>
        <taxon>Spermatophyta</taxon>
        <taxon>Magnoliopsida</taxon>
        <taxon>Proteales</taxon>
        <taxon>Nelumbonaceae</taxon>
        <taxon>Nelumbo</taxon>
    </lineage>
</organism>
<evidence type="ECO:0000313" key="1">
    <source>
        <dbReference type="EMBL" id="DAD26351.1"/>
    </source>
</evidence>
<reference evidence="1 2" key="1">
    <citation type="journal article" date="2020" name="Mol. Biol. Evol.">
        <title>Distinct Expression and Methylation Patterns for Genes with Different Fates following a Single Whole-Genome Duplication in Flowering Plants.</title>
        <authorList>
            <person name="Shi T."/>
            <person name="Rahmani R.S."/>
            <person name="Gugger P.F."/>
            <person name="Wang M."/>
            <person name="Li H."/>
            <person name="Zhang Y."/>
            <person name="Li Z."/>
            <person name="Wang Q."/>
            <person name="Van de Peer Y."/>
            <person name="Marchal K."/>
            <person name="Chen J."/>
        </authorList>
    </citation>
    <scope>NUCLEOTIDE SEQUENCE [LARGE SCALE GENOMIC DNA]</scope>
    <source>
        <tissue evidence="1">Leaf</tissue>
    </source>
</reference>
<name>A0A822Y413_NELNU</name>
<dbReference type="AlphaFoldDB" id="A0A822Y413"/>
<sequence>MLATHMSHSQRETRITFFFHLINLQGILEEIKHLYSAEFFQTRRYREKGKKNLEKT</sequence>
<accession>A0A822Y413</accession>
<gene>
    <name evidence="1" type="ORF">HUJ06_027819</name>
</gene>
<evidence type="ECO:0000313" key="2">
    <source>
        <dbReference type="Proteomes" id="UP000607653"/>
    </source>
</evidence>
<dbReference type="EMBL" id="DUZY01000002">
    <property type="protein sequence ID" value="DAD26351.1"/>
    <property type="molecule type" value="Genomic_DNA"/>
</dbReference>
<comment type="caution">
    <text evidence="1">The sequence shown here is derived from an EMBL/GenBank/DDBJ whole genome shotgun (WGS) entry which is preliminary data.</text>
</comment>
<keyword evidence="2" id="KW-1185">Reference proteome</keyword>
<proteinExistence type="predicted"/>